<reference evidence="1" key="1">
    <citation type="submission" date="2019-12" db="EMBL/GenBank/DDBJ databases">
        <title>Genome sequencing and annotation of Brassica cretica.</title>
        <authorList>
            <person name="Studholme D.J."/>
            <person name="Sarris P.F."/>
        </authorList>
    </citation>
    <scope>NUCLEOTIDE SEQUENCE</scope>
    <source>
        <strain evidence="1">PFS-001/15</strain>
        <tissue evidence="1">Leaf</tissue>
    </source>
</reference>
<dbReference type="EMBL" id="QGKW02001940">
    <property type="protein sequence ID" value="KAF2556430.1"/>
    <property type="molecule type" value="Genomic_DNA"/>
</dbReference>
<protein>
    <submittedName>
        <fullName evidence="1">Uncharacterized protein</fullName>
    </submittedName>
</protein>
<evidence type="ECO:0000313" key="2">
    <source>
        <dbReference type="Proteomes" id="UP000712281"/>
    </source>
</evidence>
<accession>A0A8S9HH79</accession>
<name>A0A8S9HH79_BRACR</name>
<organism evidence="1 2">
    <name type="scientific">Brassica cretica</name>
    <name type="common">Mustard</name>
    <dbReference type="NCBI Taxonomy" id="69181"/>
    <lineage>
        <taxon>Eukaryota</taxon>
        <taxon>Viridiplantae</taxon>
        <taxon>Streptophyta</taxon>
        <taxon>Embryophyta</taxon>
        <taxon>Tracheophyta</taxon>
        <taxon>Spermatophyta</taxon>
        <taxon>Magnoliopsida</taxon>
        <taxon>eudicotyledons</taxon>
        <taxon>Gunneridae</taxon>
        <taxon>Pentapetalae</taxon>
        <taxon>rosids</taxon>
        <taxon>malvids</taxon>
        <taxon>Brassicales</taxon>
        <taxon>Brassicaceae</taxon>
        <taxon>Brassiceae</taxon>
        <taxon>Brassica</taxon>
    </lineage>
</organism>
<evidence type="ECO:0000313" key="1">
    <source>
        <dbReference type="EMBL" id="KAF2556430.1"/>
    </source>
</evidence>
<proteinExistence type="predicted"/>
<dbReference type="AlphaFoldDB" id="A0A8S9HH79"/>
<sequence>MDREEERVNILKSNCFAIDDATVIRSCGPHKLNPWAYHWYQSTVILLTVKKKKSFSDENLRMIDDRIDKLTQSLKQMEVDRKIREELRLDNLKLNGGIRLRRIPIKLTYHKSRFKKLKRRHMRENCDPSVTQKQEISTSSLRLGVKSVRMKKHYHQKKRKTQVKLAQACKSLGMFLDSPSFRDPKDCTKICVVKRQIIDTGVRRETHLFWYEFTSHEPTDIDGHVDTRIGDQSIFAEEIKALKHDDPDAAMESLQDEISMSSESGRTNKCKSPVELSYAQHQSGQRRFHKVLFKVRLRRSYKVTAQKVGKDGNTFAQDADSLRVKRSWYLKRGVIWRCFHRALVKGLSHFSNEISLMRLDKGVMEVGTLQNHLTPHTRRDRVKKTHRKLHPKKKRLMVAKMVVPEALYNRRSLLQKKLRVKWGYHKTRKKKLSVEKSLVKALRELDQKESDRKYSGGRHMEQHYGLEEKQSCRASHSNHVWKPGRISLKLPGTLWSLVGETGFENKYWLQQVHRWEKVQKIIKLLYGQEMVQRQHSYKNTPLLPSEFTHGMFQLPRPPELFLFMVRSRPWITIKLEVWKVQSTSRATLSPIFKSRSQVYGAFSSIKSVRTGCMKLVKAEAQVQGGGNESEILRMLSRAIALFVEIASANLRTSRISNGGVLLLPGRSVLAHDFALSDDGETRDGSSQQQGLLHLGHNRSEFRWQLNPQGSLSKNGYGSGAYSSRGMSDALVNHTRERPTRGKLRIMVAWEEPFTMESSGEHSAAIFTHKLFHLPRPPRAFSCNLHPQSCSHILLELMRLISTTWEAVFMALIKTKGGSNGDTTNGWKCYRRYSMYTYIYDNDVRYMMSLELLIMQVVYSQVKGDQVVVTALRQTLPFTQERFHLPKPPEQRSIVFQFASTHGAITCAGSSDHETGEEMTEMALALVQLKDKLALHRGSIDKIIWASYGPISDFRVKPSSEENIFYVLVFKLCFAL</sequence>
<comment type="caution">
    <text evidence="1">The sequence shown here is derived from an EMBL/GenBank/DDBJ whole genome shotgun (WGS) entry which is preliminary data.</text>
</comment>
<gene>
    <name evidence="1" type="ORF">F2Q68_00015585</name>
</gene>
<dbReference type="Proteomes" id="UP000712281">
    <property type="component" value="Unassembled WGS sequence"/>
</dbReference>